<keyword evidence="2" id="KW-1185">Reference proteome</keyword>
<sequence length="109" mass="12449">MTESSGCSLITVTRQNKGGKFERNENKVTVDAKDYPLRTLIRFLNQPSGHSPSIHSYFTYFRQLLSSNKCIWQQKIERNEMIIQNACLVGGTSRGLRLAAFPNEQIRVN</sequence>
<dbReference type="EMBL" id="KZ269982">
    <property type="protein sequence ID" value="OZC10977.1"/>
    <property type="molecule type" value="Genomic_DNA"/>
</dbReference>
<protein>
    <submittedName>
        <fullName evidence="1 3">Uncharacterized protein</fullName>
    </submittedName>
</protein>
<dbReference type="AlphaFoldDB" id="A0A183HDT9"/>
<evidence type="ECO:0000313" key="1">
    <source>
        <dbReference type="EMBL" id="OZC10977.1"/>
    </source>
</evidence>
<evidence type="ECO:0000313" key="3">
    <source>
        <dbReference type="WBParaSite" id="OFLC_0000565001-mRNA-1"/>
    </source>
</evidence>
<proteinExistence type="predicted"/>
<reference evidence="1 2" key="1">
    <citation type="submission" date="2015-12" db="EMBL/GenBank/DDBJ databases">
        <title>Draft genome of the nematode, Onchocerca flexuosa.</title>
        <authorList>
            <person name="Mitreva M."/>
        </authorList>
    </citation>
    <scope>NUCLEOTIDE SEQUENCE [LARGE SCALE GENOMIC DNA]</scope>
    <source>
        <strain evidence="1">Red Deer</strain>
    </source>
</reference>
<reference evidence="3" key="2">
    <citation type="submission" date="2016-06" db="UniProtKB">
        <authorList>
            <consortium name="WormBaseParasite"/>
        </authorList>
    </citation>
    <scope>IDENTIFICATION</scope>
</reference>
<gene>
    <name evidence="1" type="ORF">X798_01803</name>
</gene>
<name>A0A183HDT9_9BILA</name>
<dbReference type="WBParaSite" id="OFLC_0000565001-mRNA-1">
    <property type="protein sequence ID" value="OFLC_0000565001-mRNA-1"/>
    <property type="gene ID" value="OFLC_0000565001"/>
</dbReference>
<dbReference type="Proteomes" id="UP000242913">
    <property type="component" value="Unassembled WGS sequence"/>
</dbReference>
<evidence type="ECO:0000313" key="2">
    <source>
        <dbReference type="Proteomes" id="UP000242913"/>
    </source>
</evidence>
<organism evidence="3">
    <name type="scientific">Onchocerca flexuosa</name>
    <dbReference type="NCBI Taxonomy" id="387005"/>
    <lineage>
        <taxon>Eukaryota</taxon>
        <taxon>Metazoa</taxon>
        <taxon>Ecdysozoa</taxon>
        <taxon>Nematoda</taxon>
        <taxon>Chromadorea</taxon>
        <taxon>Rhabditida</taxon>
        <taxon>Spirurina</taxon>
        <taxon>Spiruromorpha</taxon>
        <taxon>Filarioidea</taxon>
        <taxon>Onchocercidae</taxon>
        <taxon>Onchocerca</taxon>
    </lineage>
</organism>
<accession>A0A183HDT9</accession>